<accession>A0ABR3DN73</accession>
<dbReference type="EMBL" id="JAVLET010000002">
    <property type="protein sequence ID" value="KAL0473758.1"/>
    <property type="molecule type" value="Genomic_DNA"/>
</dbReference>
<evidence type="ECO:0008006" key="3">
    <source>
        <dbReference type="Google" id="ProtNLM"/>
    </source>
</evidence>
<keyword evidence="2" id="KW-1185">Reference proteome</keyword>
<gene>
    <name evidence="1" type="ORF">QR685DRAFT_435761</name>
</gene>
<dbReference type="Proteomes" id="UP001451303">
    <property type="component" value="Unassembled WGS sequence"/>
</dbReference>
<evidence type="ECO:0000313" key="2">
    <source>
        <dbReference type="Proteomes" id="UP001451303"/>
    </source>
</evidence>
<organism evidence="1 2">
    <name type="scientific">Neurospora intermedia</name>
    <dbReference type="NCBI Taxonomy" id="5142"/>
    <lineage>
        <taxon>Eukaryota</taxon>
        <taxon>Fungi</taxon>
        <taxon>Dikarya</taxon>
        <taxon>Ascomycota</taxon>
        <taxon>Pezizomycotina</taxon>
        <taxon>Sordariomycetes</taxon>
        <taxon>Sordariomycetidae</taxon>
        <taxon>Sordariales</taxon>
        <taxon>Sordariaceae</taxon>
        <taxon>Neurospora</taxon>
    </lineage>
</organism>
<sequence>MNKCSCDQFLPYSRLHTESGWLAGALECSMVRRTWDRDNQNTGKVRQIKWKGNTIGCLCPVRFPLSAPEPLGTLTTCCPTAVVGADCQADGLLTAGDRLKDHLDIATFLL</sequence>
<evidence type="ECO:0000313" key="1">
    <source>
        <dbReference type="EMBL" id="KAL0473758.1"/>
    </source>
</evidence>
<comment type="caution">
    <text evidence="1">The sequence shown here is derived from an EMBL/GenBank/DDBJ whole genome shotgun (WGS) entry which is preliminary data.</text>
</comment>
<proteinExistence type="predicted"/>
<protein>
    <recommendedName>
        <fullName evidence="3">Questionable protein</fullName>
    </recommendedName>
</protein>
<reference evidence="1 2" key="1">
    <citation type="submission" date="2023-09" db="EMBL/GenBank/DDBJ databases">
        <title>Multi-omics analysis of a traditional fermented food reveals byproduct-associated fungal strains for waste-to-food upcycling.</title>
        <authorList>
            <consortium name="Lawrence Berkeley National Laboratory"/>
            <person name="Rekdal V.M."/>
            <person name="Villalobos-Escobedo J.M."/>
            <person name="Rodriguez-Valeron N."/>
            <person name="Garcia M.O."/>
            <person name="Vasquez D.P."/>
            <person name="Damayanti I."/>
            <person name="Sorensen P.M."/>
            <person name="Baidoo E.E."/>
            <person name="De Carvalho A.C."/>
            <person name="Riley R."/>
            <person name="Lipzen A."/>
            <person name="He G."/>
            <person name="Yan M."/>
            <person name="Haridas S."/>
            <person name="Daum C."/>
            <person name="Yoshinaga Y."/>
            <person name="Ng V."/>
            <person name="Grigoriev I.V."/>
            <person name="Munk R."/>
            <person name="Nuraida L."/>
            <person name="Wijaya C.H."/>
            <person name="Morales P.-C."/>
            <person name="Keasling J.D."/>
        </authorList>
    </citation>
    <scope>NUCLEOTIDE SEQUENCE [LARGE SCALE GENOMIC DNA]</scope>
    <source>
        <strain evidence="1 2">FGSC 2613</strain>
    </source>
</reference>
<name>A0ABR3DN73_NEUIN</name>